<organism evidence="2 3">
    <name type="scientific">Paraburkholderia silvatlantica</name>
    <dbReference type="NCBI Taxonomy" id="321895"/>
    <lineage>
        <taxon>Bacteria</taxon>
        <taxon>Pseudomonadati</taxon>
        <taxon>Pseudomonadota</taxon>
        <taxon>Betaproteobacteria</taxon>
        <taxon>Burkholderiales</taxon>
        <taxon>Burkholderiaceae</taxon>
        <taxon>Paraburkholderia</taxon>
    </lineage>
</organism>
<evidence type="ECO:0000256" key="1">
    <source>
        <dbReference type="SAM" id="MobiDB-lite"/>
    </source>
</evidence>
<keyword evidence="3" id="KW-1185">Reference proteome</keyword>
<sequence length="105" mass="11382">MRAIAQHGARHMAMKKTDLEKNKALKLMQATHKSGPDRFGKGSAQPALDRREQRKLDQAQGLVPFACKLNADLVEKLKARAEGHPGGMNGLLAELLEAGLARDAS</sequence>
<dbReference type="Proteomes" id="UP000533533">
    <property type="component" value="Unassembled WGS sequence"/>
</dbReference>
<reference evidence="2 3" key="1">
    <citation type="submission" date="2020-08" db="EMBL/GenBank/DDBJ databases">
        <title>Genomic Encyclopedia of Type Strains, Phase IV (KMG-V): Genome sequencing to study the core and pangenomes of soil and plant-associated prokaryotes.</title>
        <authorList>
            <person name="Whitman W."/>
        </authorList>
    </citation>
    <scope>NUCLEOTIDE SEQUENCE [LARGE SCALE GENOMIC DNA]</scope>
    <source>
        <strain evidence="2 3">SRMrh-85</strain>
    </source>
</reference>
<evidence type="ECO:0000313" key="3">
    <source>
        <dbReference type="Proteomes" id="UP000533533"/>
    </source>
</evidence>
<evidence type="ECO:0008006" key="4">
    <source>
        <dbReference type="Google" id="ProtNLM"/>
    </source>
</evidence>
<accession>A0ABR6FWL3</accession>
<comment type="caution">
    <text evidence="2">The sequence shown here is derived from an EMBL/GenBank/DDBJ whole genome shotgun (WGS) entry which is preliminary data.</text>
</comment>
<evidence type="ECO:0000313" key="2">
    <source>
        <dbReference type="EMBL" id="MBB2931824.1"/>
    </source>
</evidence>
<proteinExistence type="predicted"/>
<gene>
    <name evidence="2" type="ORF">FHX59_006297</name>
</gene>
<name>A0ABR6FWL3_9BURK</name>
<dbReference type="EMBL" id="JACHVZ010000022">
    <property type="protein sequence ID" value="MBB2931824.1"/>
    <property type="molecule type" value="Genomic_DNA"/>
</dbReference>
<protein>
    <recommendedName>
        <fullName evidence="4">BrnA antitoxin of type II toxin-antitoxin system</fullName>
    </recommendedName>
</protein>
<feature type="region of interest" description="Disordered" evidence="1">
    <location>
        <begin position="31"/>
        <end position="50"/>
    </location>
</feature>